<dbReference type="NCBIfam" id="TIGR01552">
    <property type="entry name" value="phd_fam"/>
    <property type="match status" value="1"/>
</dbReference>
<dbReference type="AlphaFoldDB" id="A0A5H5B9B6"/>
<protein>
    <recommendedName>
        <fullName evidence="2">Antitoxin</fullName>
    </recommendedName>
</protein>
<evidence type="ECO:0000313" key="3">
    <source>
        <dbReference type="EMBL" id="ECH0896921.1"/>
    </source>
</evidence>
<dbReference type="EMBL" id="AAIQMM010000037">
    <property type="protein sequence ID" value="ECH0896921.1"/>
    <property type="molecule type" value="Genomic_DNA"/>
</dbReference>
<dbReference type="InterPro" id="IPR006442">
    <property type="entry name" value="Antitoxin_Phd/YefM"/>
</dbReference>
<dbReference type="SUPFAM" id="SSF143120">
    <property type="entry name" value="YefM-like"/>
    <property type="match status" value="1"/>
</dbReference>
<dbReference type="Gene3D" id="3.40.1620.10">
    <property type="entry name" value="YefM-like domain"/>
    <property type="match status" value="1"/>
</dbReference>
<comment type="similarity">
    <text evidence="1 2">Belongs to the phD/YefM antitoxin family.</text>
</comment>
<dbReference type="Pfam" id="PF02604">
    <property type="entry name" value="PhdYeFM_antitox"/>
    <property type="match status" value="1"/>
</dbReference>
<sequence>MTVTTLSSRELNQDVTRAKKATCNGPVFITSRGKTAHVLLSIEEYQRLTKQRRSIVDALAMPEAADIDFEPSGVSIGAKPADFS</sequence>
<comment type="caution">
    <text evidence="3">The sequence shown here is derived from an EMBL/GenBank/DDBJ whole genome shotgun (WGS) entry which is preliminary data.</text>
</comment>
<evidence type="ECO:0000256" key="2">
    <source>
        <dbReference type="RuleBase" id="RU362080"/>
    </source>
</evidence>
<gene>
    <name evidence="3" type="ORF">FPD99_23525</name>
</gene>
<name>A0A5H5B9B6_SALET</name>
<organism evidence="3">
    <name type="scientific">Salmonella enterica subsp. enterica serovar Glostrup</name>
    <dbReference type="NCBI Taxonomy" id="1151180"/>
    <lineage>
        <taxon>Bacteria</taxon>
        <taxon>Pseudomonadati</taxon>
        <taxon>Pseudomonadota</taxon>
        <taxon>Gammaproteobacteria</taxon>
        <taxon>Enterobacterales</taxon>
        <taxon>Enterobacteriaceae</taxon>
        <taxon>Salmonella</taxon>
    </lineage>
</organism>
<accession>A0A5H5B9B6</accession>
<comment type="function">
    <text evidence="2">Antitoxin component of a type II toxin-antitoxin (TA) system.</text>
</comment>
<dbReference type="InterPro" id="IPR036165">
    <property type="entry name" value="YefM-like_sf"/>
</dbReference>
<proteinExistence type="inferred from homology"/>
<evidence type="ECO:0000256" key="1">
    <source>
        <dbReference type="ARBA" id="ARBA00009981"/>
    </source>
</evidence>
<reference evidence="3" key="1">
    <citation type="submission" date="2019-07" db="EMBL/GenBank/DDBJ databases">
        <authorList>
            <person name="Ashton P.M."/>
            <person name="Dallman T."/>
            <person name="Nair S."/>
            <person name="De Pinna E."/>
            <person name="Peters T."/>
            <person name="Grant K."/>
        </authorList>
    </citation>
    <scope>NUCLEOTIDE SEQUENCE</scope>
    <source>
        <strain evidence="3">773673</strain>
    </source>
</reference>